<dbReference type="AlphaFoldDB" id="G0NJG2"/>
<dbReference type="Proteomes" id="UP000008068">
    <property type="component" value="Unassembled WGS sequence"/>
</dbReference>
<sequence>MKVHLFEYKAGAECLFINPSNHFLFLSFLTYSFLFTPVPMEEWKKDKKKKRMRREHFNISSVTLLFRIFISSSPSTTHPSLLTLH</sequence>
<dbReference type="EMBL" id="GL379896">
    <property type="protein sequence ID" value="EGT32555.1"/>
    <property type="molecule type" value="Genomic_DNA"/>
</dbReference>
<feature type="transmembrane region" description="Helical" evidence="1">
    <location>
        <begin position="57"/>
        <end position="75"/>
    </location>
</feature>
<evidence type="ECO:0000256" key="1">
    <source>
        <dbReference type="SAM" id="Phobius"/>
    </source>
</evidence>
<protein>
    <submittedName>
        <fullName evidence="2">Uncharacterized protein</fullName>
    </submittedName>
</protein>
<evidence type="ECO:0000313" key="2">
    <source>
        <dbReference type="EMBL" id="EGT32555.1"/>
    </source>
</evidence>
<evidence type="ECO:0000313" key="3">
    <source>
        <dbReference type="Proteomes" id="UP000008068"/>
    </source>
</evidence>
<dbReference type="InParanoid" id="G0NJG2"/>
<proteinExistence type="predicted"/>
<accession>G0NJG2</accession>
<keyword evidence="1" id="KW-0472">Membrane</keyword>
<feature type="transmembrane region" description="Helical" evidence="1">
    <location>
        <begin position="20"/>
        <end position="36"/>
    </location>
</feature>
<name>G0NJG2_CAEBE</name>
<keyword evidence="1" id="KW-1133">Transmembrane helix</keyword>
<dbReference type="HOGENOM" id="CLU_2514629_0_0_1"/>
<keyword evidence="3" id="KW-1185">Reference proteome</keyword>
<reference evidence="3" key="1">
    <citation type="submission" date="2011-07" db="EMBL/GenBank/DDBJ databases">
        <authorList>
            <consortium name="Caenorhabditis brenneri Sequencing and Analysis Consortium"/>
            <person name="Wilson R.K."/>
        </authorList>
    </citation>
    <scope>NUCLEOTIDE SEQUENCE [LARGE SCALE GENOMIC DNA]</scope>
    <source>
        <strain evidence="3">PB2801</strain>
    </source>
</reference>
<gene>
    <name evidence="2" type="ORF">CAEBREN_14336</name>
</gene>
<keyword evidence="1" id="KW-0812">Transmembrane</keyword>
<organism evidence="3">
    <name type="scientific">Caenorhabditis brenneri</name>
    <name type="common">Nematode worm</name>
    <dbReference type="NCBI Taxonomy" id="135651"/>
    <lineage>
        <taxon>Eukaryota</taxon>
        <taxon>Metazoa</taxon>
        <taxon>Ecdysozoa</taxon>
        <taxon>Nematoda</taxon>
        <taxon>Chromadorea</taxon>
        <taxon>Rhabditida</taxon>
        <taxon>Rhabditina</taxon>
        <taxon>Rhabditomorpha</taxon>
        <taxon>Rhabditoidea</taxon>
        <taxon>Rhabditidae</taxon>
        <taxon>Peloderinae</taxon>
        <taxon>Caenorhabditis</taxon>
    </lineage>
</organism>